<proteinExistence type="predicted"/>
<name>A0A1A9N3H6_9BURK</name>
<evidence type="ECO:0000256" key="2">
    <source>
        <dbReference type="ARBA" id="ARBA00023004"/>
    </source>
</evidence>
<keyword evidence="6" id="KW-1185">Reference proteome</keyword>
<dbReference type="EMBL" id="LXKA01000338">
    <property type="protein sequence ID" value="OAJ55684.1"/>
    <property type="molecule type" value="Genomic_DNA"/>
</dbReference>
<dbReference type="Proteomes" id="UP000077961">
    <property type="component" value="Unassembled WGS sequence"/>
</dbReference>
<evidence type="ECO:0000259" key="3">
    <source>
        <dbReference type="Pfam" id="PF06155"/>
    </source>
</evidence>
<dbReference type="STRING" id="1462993.A6V36_11485"/>
<keyword evidence="2" id="KW-0408">Iron</keyword>
<protein>
    <recommendedName>
        <fullName evidence="3">Gamma-butyrobetaine hydroxylase-like N-terminal domain-containing protein</fullName>
    </recommendedName>
</protein>
<dbReference type="EMBL" id="LXJZ01000220">
    <property type="protein sequence ID" value="OAJ52990.1"/>
    <property type="molecule type" value="Genomic_DNA"/>
</dbReference>
<dbReference type="PANTHER" id="PTHR35303:SF8">
    <property type="entry name" value="GAMMA-BUTYROBETAINE HYDROXYLASE-LIKE N-TERMINAL DOMAIN-CONTAINING PROTEIN"/>
    <property type="match status" value="1"/>
</dbReference>
<dbReference type="AlphaFoldDB" id="A0A1A9N3H6"/>
<dbReference type="GO" id="GO:0046872">
    <property type="term" value="F:metal ion binding"/>
    <property type="evidence" value="ECO:0007669"/>
    <property type="project" value="UniProtKB-KW"/>
</dbReference>
<feature type="domain" description="Gamma-butyrobetaine hydroxylase-like N-terminal" evidence="3">
    <location>
        <begin position="8"/>
        <end position="88"/>
    </location>
</feature>
<dbReference type="OrthoDB" id="9794178at2"/>
<dbReference type="Proteomes" id="UP000078116">
    <property type="component" value="Unassembled WGS sequence"/>
</dbReference>
<evidence type="ECO:0000313" key="7">
    <source>
        <dbReference type="Proteomes" id="UP000078116"/>
    </source>
</evidence>
<evidence type="ECO:0000256" key="1">
    <source>
        <dbReference type="ARBA" id="ARBA00022723"/>
    </source>
</evidence>
<organism evidence="5 7">
    <name type="scientific">Paraburkholderia ginsengiterrae</name>
    <dbReference type="NCBI Taxonomy" id="1462993"/>
    <lineage>
        <taxon>Bacteria</taxon>
        <taxon>Pseudomonadati</taxon>
        <taxon>Pseudomonadota</taxon>
        <taxon>Betaproteobacteria</taxon>
        <taxon>Burkholderiales</taxon>
        <taxon>Burkholderiaceae</taxon>
        <taxon>Paraburkholderia</taxon>
    </lineage>
</organism>
<dbReference type="InterPro" id="IPR010376">
    <property type="entry name" value="GBBH-like_N"/>
</dbReference>
<evidence type="ECO:0000313" key="5">
    <source>
        <dbReference type="EMBL" id="OAJ55684.1"/>
    </source>
</evidence>
<sequence>MKSPHAIEMDDEAHAVILHWPGDTVQRIAQRTLRDACPCAQCRRLRISGDNPACAGNVTVTGIRPMGYGVQLVFSDAHERGIFPWPYLEGLQDTLTMAAASCRDMRDT</sequence>
<dbReference type="InterPro" id="IPR038492">
    <property type="entry name" value="GBBH-like_N_sf"/>
</dbReference>
<dbReference type="PANTHER" id="PTHR35303">
    <property type="entry name" value="OS02G0197800 PROTEIN"/>
    <property type="match status" value="1"/>
</dbReference>
<evidence type="ECO:0000313" key="4">
    <source>
        <dbReference type="EMBL" id="OAJ52990.1"/>
    </source>
</evidence>
<evidence type="ECO:0000313" key="6">
    <source>
        <dbReference type="Proteomes" id="UP000077961"/>
    </source>
</evidence>
<accession>A0A1A9N3H6</accession>
<dbReference type="Gene3D" id="3.30.2020.30">
    <property type="match status" value="1"/>
</dbReference>
<dbReference type="Pfam" id="PF06155">
    <property type="entry name" value="GBBH-like_N"/>
    <property type="match status" value="1"/>
</dbReference>
<gene>
    <name evidence="4" type="ORF">A6V36_11485</name>
    <name evidence="5" type="ORF">A6V37_05550</name>
</gene>
<reference evidence="6 7" key="1">
    <citation type="submission" date="2016-04" db="EMBL/GenBank/DDBJ databases">
        <title>Reclassification of Paraburkholderia panaciterrae (Farh et al. 2015) Dobritsa &amp; Samadpour 2016 as a later homotypic synonym of Paraburkholderia ginsengiterrae (Farh et al. 2015) Dobritsa &amp; Samadpour 2016.</title>
        <authorList>
            <person name="Dobritsa A.P."/>
            <person name="Kutumbaka K."/>
            <person name="Samadpour M."/>
        </authorList>
    </citation>
    <scope>NUCLEOTIDE SEQUENCE [LARGE SCALE GENOMIC DNA]</scope>
    <source>
        <strain evidence="5 7">DCY85</strain>
        <strain evidence="4 6">DCY85-1</strain>
    </source>
</reference>
<keyword evidence="1" id="KW-0479">Metal-binding</keyword>
<comment type="caution">
    <text evidence="5">The sequence shown here is derived from an EMBL/GenBank/DDBJ whole genome shotgun (WGS) entry which is preliminary data.</text>
</comment>